<dbReference type="PROSITE" id="PS00688">
    <property type="entry name" value="SIGMA54_INTERACT_3"/>
    <property type="match status" value="1"/>
</dbReference>
<dbReference type="SMART" id="SM00382">
    <property type="entry name" value="AAA"/>
    <property type="match status" value="1"/>
</dbReference>
<dbReference type="EMBL" id="JBHTMX010000286">
    <property type="protein sequence ID" value="MFD1333650.1"/>
    <property type="molecule type" value="Genomic_DNA"/>
</dbReference>
<dbReference type="Gene3D" id="3.40.50.2300">
    <property type="match status" value="1"/>
</dbReference>
<dbReference type="Pfam" id="PF25601">
    <property type="entry name" value="AAA_lid_14"/>
    <property type="match status" value="1"/>
</dbReference>
<evidence type="ECO:0000256" key="8">
    <source>
        <dbReference type="PROSITE-ProRule" id="PRU00169"/>
    </source>
</evidence>
<dbReference type="Pfam" id="PF00158">
    <property type="entry name" value="Sigma54_activat"/>
    <property type="match status" value="1"/>
</dbReference>
<dbReference type="InterPro" id="IPR001789">
    <property type="entry name" value="Sig_transdc_resp-reg_receiver"/>
</dbReference>
<evidence type="ECO:0000259" key="9">
    <source>
        <dbReference type="PROSITE" id="PS50045"/>
    </source>
</evidence>
<evidence type="ECO:0000256" key="7">
    <source>
        <dbReference type="ARBA" id="ARBA00023163"/>
    </source>
</evidence>
<reference evidence="12" key="1">
    <citation type="journal article" date="2019" name="Int. J. Syst. Evol. Microbiol.">
        <title>The Global Catalogue of Microorganisms (GCM) 10K type strain sequencing project: providing services to taxonomists for standard genome sequencing and annotation.</title>
        <authorList>
            <consortium name="The Broad Institute Genomics Platform"/>
            <consortium name="The Broad Institute Genome Sequencing Center for Infectious Disease"/>
            <person name="Wu L."/>
            <person name="Ma J."/>
        </authorList>
    </citation>
    <scope>NUCLEOTIDE SEQUENCE [LARGE SCALE GENOMIC DNA]</scope>
    <source>
        <strain evidence="12">CCUG 61696</strain>
    </source>
</reference>
<sequence>MLLVDDDPASLRVATVAVATAGGEVVAALAPSAAGVDRRADVVVIDVPHPRALALVERFVAAGVTVVATSGAGSVGLAVEAMRRGAVDFVLKPFTPETFARRLAPRFAERPAARDALPRPVADADTSPSGFGGFVGGSEAMKAVYDQIARIAPSKAPVFVTGESGAGKELCAEALHARSPRARGPFVALNCGAIPRELMESEIFGHVRGAFTGATEDRAGAAEAAAGGTLFLDEIGEMELALQAKLLRFLQTGEFRRVGDTRARRADIRIVCATHRDPFAEVAAGRFRQDLFYRLHVLPIRLPPLRERGEDVIRLAESFLARFAAEEGRAFARFAPDVLERFRAYGWPGNVRELQNVVRRSVVLDDGETVTLDMLPPELAAPRGASAPFAATEAAIEPFHVQERRIIESAIAAFGGNLARAAAALEISPSTIYRKRERWIADGDAA</sequence>
<dbReference type="Gene3D" id="1.10.10.60">
    <property type="entry name" value="Homeodomain-like"/>
    <property type="match status" value="1"/>
</dbReference>
<dbReference type="Pfam" id="PF02954">
    <property type="entry name" value="HTH_8"/>
    <property type="match status" value="1"/>
</dbReference>
<dbReference type="SUPFAM" id="SSF52172">
    <property type="entry name" value="CheY-like"/>
    <property type="match status" value="1"/>
</dbReference>
<keyword evidence="5" id="KW-0238">DNA-binding</keyword>
<dbReference type="Gene3D" id="3.40.50.300">
    <property type="entry name" value="P-loop containing nucleotide triphosphate hydrolases"/>
    <property type="match status" value="1"/>
</dbReference>
<organism evidence="11 12">
    <name type="scientific">Methylopila musalis</name>
    <dbReference type="NCBI Taxonomy" id="1134781"/>
    <lineage>
        <taxon>Bacteria</taxon>
        <taxon>Pseudomonadati</taxon>
        <taxon>Pseudomonadota</taxon>
        <taxon>Alphaproteobacteria</taxon>
        <taxon>Hyphomicrobiales</taxon>
        <taxon>Methylopilaceae</taxon>
        <taxon>Methylopila</taxon>
    </lineage>
</organism>
<keyword evidence="2" id="KW-0067">ATP-binding</keyword>
<dbReference type="Gene3D" id="1.10.8.60">
    <property type="match status" value="1"/>
</dbReference>
<comment type="caution">
    <text evidence="11">The sequence shown here is derived from an EMBL/GenBank/DDBJ whole genome shotgun (WGS) entry which is preliminary data.</text>
</comment>
<dbReference type="Proteomes" id="UP001597171">
    <property type="component" value="Unassembled WGS sequence"/>
</dbReference>
<dbReference type="PANTHER" id="PTHR32071">
    <property type="entry name" value="TRANSCRIPTIONAL REGULATORY PROTEIN"/>
    <property type="match status" value="1"/>
</dbReference>
<keyword evidence="6" id="KW-0010">Activator</keyword>
<dbReference type="InterPro" id="IPR058031">
    <property type="entry name" value="AAA_lid_NorR"/>
</dbReference>
<keyword evidence="1" id="KW-0547">Nucleotide-binding</keyword>
<dbReference type="InterPro" id="IPR027417">
    <property type="entry name" value="P-loop_NTPase"/>
</dbReference>
<accession>A0ABW3ZBD6</accession>
<evidence type="ECO:0000313" key="12">
    <source>
        <dbReference type="Proteomes" id="UP001597171"/>
    </source>
</evidence>
<dbReference type="InterPro" id="IPR025944">
    <property type="entry name" value="Sigma_54_int_dom_CS"/>
</dbReference>
<feature type="domain" description="Sigma-54 factor interaction" evidence="9">
    <location>
        <begin position="134"/>
        <end position="363"/>
    </location>
</feature>
<keyword evidence="3" id="KW-0902">Two-component regulatory system</keyword>
<dbReference type="SMART" id="SM00448">
    <property type="entry name" value="REC"/>
    <property type="match status" value="1"/>
</dbReference>
<evidence type="ECO:0000256" key="6">
    <source>
        <dbReference type="ARBA" id="ARBA00023159"/>
    </source>
</evidence>
<keyword evidence="4" id="KW-0805">Transcription regulation</keyword>
<evidence type="ECO:0000259" key="10">
    <source>
        <dbReference type="PROSITE" id="PS50110"/>
    </source>
</evidence>
<evidence type="ECO:0000256" key="5">
    <source>
        <dbReference type="ARBA" id="ARBA00023125"/>
    </source>
</evidence>
<evidence type="ECO:0000313" key="11">
    <source>
        <dbReference type="EMBL" id="MFD1333650.1"/>
    </source>
</evidence>
<evidence type="ECO:0000256" key="2">
    <source>
        <dbReference type="ARBA" id="ARBA00022840"/>
    </source>
</evidence>
<keyword evidence="8" id="KW-0597">Phosphoprotein</keyword>
<dbReference type="SUPFAM" id="SSF52540">
    <property type="entry name" value="P-loop containing nucleoside triphosphate hydrolases"/>
    <property type="match status" value="1"/>
</dbReference>
<dbReference type="PROSITE" id="PS00676">
    <property type="entry name" value="SIGMA54_INTERACT_2"/>
    <property type="match status" value="1"/>
</dbReference>
<dbReference type="InterPro" id="IPR002078">
    <property type="entry name" value="Sigma_54_int"/>
</dbReference>
<evidence type="ECO:0000256" key="4">
    <source>
        <dbReference type="ARBA" id="ARBA00023015"/>
    </source>
</evidence>
<name>A0ABW3ZBD6_9HYPH</name>
<proteinExistence type="predicted"/>
<dbReference type="RefSeq" id="WP_378777389.1">
    <property type="nucleotide sequence ID" value="NZ_JBHTMX010000286.1"/>
</dbReference>
<dbReference type="SUPFAM" id="SSF46689">
    <property type="entry name" value="Homeodomain-like"/>
    <property type="match status" value="1"/>
</dbReference>
<dbReference type="CDD" id="cd00009">
    <property type="entry name" value="AAA"/>
    <property type="match status" value="1"/>
</dbReference>
<dbReference type="PANTHER" id="PTHR32071:SF117">
    <property type="entry name" value="PTS-DEPENDENT DIHYDROXYACETONE KINASE OPERON REGULATORY PROTEIN-RELATED"/>
    <property type="match status" value="1"/>
</dbReference>
<dbReference type="InterPro" id="IPR009057">
    <property type="entry name" value="Homeodomain-like_sf"/>
</dbReference>
<dbReference type="InterPro" id="IPR025943">
    <property type="entry name" value="Sigma_54_int_dom_ATP-bd_2"/>
</dbReference>
<feature type="domain" description="Response regulatory" evidence="10">
    <location>
        <begin position="1"/>
        <end position="107"/>
    </location>
</feature>
<keyword evidence="7" id="KW-0804">Transcription</keyword>
<gene>
    <name evidence="11" type="ORF">ACFQ4O_16730</name>
</gene>
<dbReference type="InterPro" id="IPR003593">
    <property type="entry name" value="AAA+_ATPase"/>
</dbReference>
<dbReference type="PROSITE" id="PS50110">
    <property type="entry name" value="RESPONSE_REGULATORY"/>
    <property type="match status" value="1"/>
</dbReference>
<evidence type="ECO:0000256" key="3">
    <source>
        <dbReference type="ARBA" id="ARBA00023012"/>
    </source>
</evidence>
<protein>
    <submittedName>
        <fullName evidence="11">Sigma-54-dependent transcriptional regulator</fullName>
    </submittedName>
</protein>
<dbReference type="InterPro" id="IPR011006">
    <property type="entry name" value="CheY-like_superfamily"/>
</dbReference>
<feature type="modified residue" description="4-aspartylphosphate" evidence="8">
    <location>
        <position position="46"/>
    </location>
</feature>
<evidence type="ECO:0000256" key="1">
    <source>
        <dbReference type="ARBA" id="ARBA00022741"/>
    </source>
</evidence>
<keyword evidence="12" id="KW-1185">Reference proteome</keyword>
<dbReference type="InterPro" id="IPR002197">
    <property type="entry name" value="HTH_Fis"/>
</dbReference>
<dbReference type="PROSITE" id="PS50045">
    <property type="entry name" value="SIGMA54_INTERACT_4"/>
    <property type="match status" value="1"/>
</dbReference>